<evidence type="ECO:0000313" key="1">
    <source>
        <dbReference type="EMBL" id="CBW75645.1"/>
    </source>
</evidence>
<organism evidence="1 2">
    <name type="scientific">Mycetohabitans rhizoxinica (strain DSM 19002 / CIP 109453 / HKI 454)</name>
    <name type="common">Paraburkholderia rhizoxinica</name>
    <dbReference type="NCBI Taxonomy" id="882378"/>
    <lineage>
        <taxon>Bacteria</taxon>
        <taxon>Pseudomonadati</taxon>
        <taxon>Pseudomonadota</taxon>
        <taxon>Betaproteobacteria</taxon>
        <taxon>Burkholderiales</taxon>
        <taxon>Burkholderiaceae</taxon>
        <taxon>Mycetohabitans</taxon>
    </lineage>
</organism>
<sequence length="49" mass="5373">MSRVALRRRAPARGETSACHHRGAHGQAIDVVVWHSWVAGHTRLAVTFG</sequence>
<gene>
    <name evidence="1" type="ordered locus">RBRH_02558</name>
</gene>
<protein>
    <submittedName>
        <fullName evidence="1">Uncharacterized protein</fullName>
    </submittedName>
</protein>
<dbReference type="KEGG" id="brh:RBRH_02558"/>
<name>E5ASR3_MYCRK</name>
<dbReference type="EMBL" id="FR687359">
    <property type="protein sequence ID" value="CBW75645.1"/>
    <property type="molecule type" value="Genomic_DNA"/>
</dbReference>
<dbReference type="HOGENOM" id="CLU_3133357_0_0_4"/>
<dbReference type="STRING" id="882378.RBRH_02558"/>
<proteinExistence type="predicted"/>
<accession>E5ASR3</accession>
<evidence type="ECO:0000313" key="2">
    <source>
        <dbReference type="Proteomes" id="UP000007437"/>
    </source>
</evidence>
<dbReference type="Proteomes" id="UP000007437">
    <property type="component" value="Chromosome"/>
</dbReference>
<reference evidence="1 2" key="1">
    <citation type="journal article" date="2011" name="J. Bacteriol.">
        <title>Complete genome sequence of Burkholderia rhizoxinica, an endosymbiont of Rhizopus microsporus.</title>
        <authorList>
            <person name="Lackner G."/>
            <person name="Moebius N."/>
            <person name="Partida-Martinez L."/>
            <person name="Hertweck C."/>
        </authorList>
    </citation>
    <scope>NUCLEOTIDE SEQUENCE [LARGE SCALE GENOMIC DNA]</scope>
    <source>
        <strain evidence="2">DSM 19002 / CIP 109453 / HKI 454</strain>
    </source>
</reference>
<dbReference type="AlphaFoldDB" id="E5ASR3"/>